<dbReference type="PROSITE" id="PS51837">
    <property type="entry name" value="LITAF"/>
    <property type="match status" value="1"/>
</dbReference>
<comment type="subcellular location">
    <subcellularLocation>
        <location evidence="1">Endosome membrane</location>
        <topology evidence="1">Peripheral membrane protein</topology>
        <orientation evidence="1">Cytoplasmic side</orientation>
    </subcellularLocation>
    <subcellularLocation>
        <location evidence="2">Late endosome membrane</location>
    </subcellularLocation>
    <subcellularLocation>
        <location evidence="3">Lysosome membrane</location>
        <topology evidence="3">Peripheral membrane protein</topology>
        <orientation evidence="3">Cytoplasmic side</orientation>
    </subcellularLocation>
</comment>
<protein>
    <submittedName>
        <fullName evidence="11 13">Lipopolysaccharide-induced tumor necrosis factor-alpha factor homolog</fullName>
    </submittedName>
</protein>
<evidence type="ECO:0000256" key="5">
    <source>
        <dbReference type="ARBA" id="ARBA00022723"/>
    </source>
</evidence>
<feature type="transmembrane region" description="Helical" evidence="9">
    <location>
        <begin position="145"/>
        <end position="169"/>
    </location>
</feature>
<evidence type="ECO:0000256" key="1">
    <source>
        <dbReference type="ARBA" id="ARBA00004125"/>
    </source>
</evidence>
<dbReference type="Pfam" id="PF10601">
    <property type="entry name" value="zf-LITAF-like"/>
    <property type="match status" value="1"/>
</dbReference>
<dbReference type="OMA" id="RGHFMPE"/>
<dbReference type="Proteomes" id="UP000008143">
    <property type="component" value="Chromosome 9"/>
</dbReference>
<proteinExistence type="inferred from homology"/>
<comment type="similarity">
    <text evidence="4">Belongs to the CDIP1/LITAF family.</text>
</comment>
<dbReference type="InterPro" id="IPR037519">
    <property type="entry name" value="LITAF_fam"/>
</dbReference>
<keyword evidence="7 9" id="KW-0472">Membrane</keyword>
<keyword evidence="9" id="KW-0812">Transmembrane</keyword>
<feature type="region of interest" description="Disordered" evidence="8">
    <location>
        <begin position="1"/>
        <end position="23"/>
    </location>
</feature>
<accession>A0A803JSN5</accession>
<evidence type="ECO:0000256" key="6">
    <source>
        <dbReference type="ARBA" id="ARBA00022833"/>
    </source>
</evidence>
<dbReference type="SMART" id="SM00714">
    <property type="entry name" value="LITAF"/>
    <property type="match status" value="1"/>
</dbReference>
<dbReference type="GeneID" id="100498592"/>
<dbReference type="KEGG" id="xtr:100498592"/>
<sequence length="193" mass="21568">MADANKVKKPYPTANNDAPPTEPQECARLEVIQPCPTNVQNVLLIGPLGNFMPIEFNLPYSVNMPNALPIPPGNFLPEINQPNPANMHNALAIVPMRNLMPVPMAPCSVSPVQGANNFREAPTFTTCSFCQSQVRTRTEYTIGSLTVILFLIIILFGCWFGCCLIPFFVQHCKDVNHFCPNCNRLIHRFRRLT</sequence>
<evidence type="ECO:0000313" key="13">
    <source>
        <dbReference type="RefSeq" id="XP_002939494.2"/>
    </source>
</evidence>
<keyword evidence="5" id="KW-0479">Metal-binding</keyword>
<organism evidence="11">
    <name type="scientific">Xenopus tropicalis</name>
    <name type="common">Western clawed frog</name>
    <name type="synonym">Silurana tropicalis</name>
    <dbReference type="NCBI Taxonomy" id="8364"/>
    <lineage>
        <taxon>Eukaryota</taxon>
        <taxon>Metazoa</taxon>
        <taxon>Chordata</taxon>
        <taxon>Craniata</taxon>
        <taxon>Vertebrata</taxon>
        <taxon>Euteleostomi</taxon>
        <taxon>Amphibia</taxon>
        <taxon>Batrachia</taxon>
        <taxon>Anura</taxon>
        <taxon>Pipoidea</taxon>
        <taxon>Pipidae</taxon>
        <taxon>Xenopodinae</taxon>
        <taxon>Xenopus</taxon>
        <taxon>Silurana</taxon>
    </lineage>
</organism>
<reference evidence="11" key="2">
    <citation type="submission" date="2021-03" db="UniProtKB">
        <authorList>
            <consortium name="Ensembl"/>
        </authorList>
    </citation>
    <scope>IDENTIFICATION</scope>
</reference>
<evidence type="ECO:0000259" key="10">
    <source>
        <dbReference type="PROSITE" id="PS51837"/>
    </source>
</evidence>
<feature type="domain" description="LITAF" evidence="10">
    <location>
        <begin position="104"/>
        <end position="191"/>
    </location>
</feature>
<name>A0A803JSN5_XENTR</name>
<dbReference type="Ensembl" id="ENSXETT00000118846">
    <property type="protein sequence ID" value="ENSXETP00000110988"/>
    <property type="gene ID" value="ENSXETG00000038652"/>
</dbReference>
<evidence type="ECO:0000313" key="14">
    <source>
        <dbReference type="Xenbase" id="XB-GENE-29084339"/>
    </source>
</evidence>
<dbReference type="GO" id="GO:0005765">
    <property type="term" value="C:lysosomal membrane"/>
    <property type="evidence" value="ECO:0007669"/>
    <property type="project" value="UniProtKB-SubCell"/>
</dbReference>
<evidence type="ECO:0000256" key="2">
    <source>
        <dbReference type="ARBA" id="ARBA00004414"/>
    </source>
</evidence>
<dbReference type="OrthoDB" id="4713066at2759"/>
<dbReference type="AlphaFoldDB" id="A0A803JSN5"/>
<dbReference type="AGR" id="Xenbase:XB-GENE-29084339"/>
<dbReference type="GeneTree" id="ENSGT00990000207890"/>
<dbReference type="PANTHER" id="PTHR23292">
    <property type="entry name" value="LIPOPOLYSACCHARIDE-INDUCED TUMOR NECROSIS FACTOR-ALPHA FACTOR"/>
    <property type="match status" value="1"/>
</dbReference>
<dbReference type="GO" id="GO:0031902">
    <property type="term" value="C:late endosome membrane"/>
    <property type="evidence" value="ECO:0007669"/>
    <property type="project" value="UniProtKB-SubCell"/>
</dbReference>
<keyword evidence="12" id="KW-1185">Reference proteome</keyword>
<reference evidence="13" key="3">
    <citation type="submission" date="2025-04" db="UniProtKB">
        <authorList>
            <consortium name="RefSeq"/>
        </authorList>
    </citation>
    <scope>IDENTIFICATION</scope>
    <source>
        <strain evidence="13">Nigerian</strain>
        <tissue evidence="13">Liver and blood</tissue>
    </source>
</reference>
<evidence type="ECO:0000256" key="3">
    <source>
        <dbReference type="ARBA" id="ARBA00004630"/>
    </source>
</evidence>
<evidence type="ECO:0000313" key="12">
    <source>
        <dbReference type="Proteomes" id="UP000008143"/>
    </source>
</evidence>
<evidence type="ECO:0000256" key="4">
    <source>
        <dbReference type="ARBA" id="ARBA00005975"/>
    </source>
</evidence>
<dbReference type="PANTHER" id="PTHR23292:SF45">
    <property type="entry name" value="LIPOPOLYSACCHARIDE-INDUCED TUMOR NECROSIS FACTOR-ALPHA FACTOR HOMOLOG"/>
    <property type="match status" value="1"/>
</dbReference>
<evidence type="ECO:0000256" key="9">
    <source>
        <dbReference type="SAM" id="Phobius"/>
    </source>
</evidence>
<dbReference type="Bgee" id="ENSXETG00000038652">
    <property type="expression patterns" value="Expressed in egg cell and 6 other cell types or tissues"/>
</dbReference>
<dbReference type="GO" id="GO:0046872">
    <property type="term" value="F:metal ion binding"/>
    <property type="evidence" value="ECO:0007669"/>
    <property type="project" value="UniProtKB-KW"/>
</dbReference>
<gene>
    <name evidence="11 13 14" type="primary">LOC100498592</name>
</gene>
<evidence type="ECO:0000313" key="11">
    <source>
        <dbReference type="Ensembl" id="ENSXETP00000110988"/>
    </source>
</evidence>
<reference evidence="11" key="1">
    <citation type="journal article" date="2010" name="Science">
        <title>The genome of the Western clawed frog Xenopus tropicalis.</title>
        <authorList>
            <person name="Hellsten U."/>
            <person name="Harland R.M."/>
            <person name="Gilchrist M.J."/>
            <person name="Hendrix D."/>
            <person name="Jurka J."/>
            <person name="Kapitonov V."/>
            <person name="Ovcharenko I."/>
            <person name="Putnam N.H."/>
            <person name="Shu S."/>
            <person name="Taher L."/>
            <person name="Blitz I.L."/>
            <person name="Blumberg B."/>
            <person name="Dichmann D.S."/>
            <person name="Dubchak I."/>
            <person name="Amaya E."/>
            <person name="Detter J.C."/>
            <person name="Fletcher R."/>
            <person name="Gerhard D.S."/>
            <person name="Goodstein D."/>
            <person name="Graves T."/>
            <person name="Grigoriev I.V."/>
            <person name="Grimwood J."/>
            <person name="Kawashima T."/>
            <person name="Lindquist E."/>
            <person name="Lucas S.M."/>
            <person name="Mead P.E."/>
            <person name="Mitros T."/>
            <person name="Ogino H."/>
            <person name="Ohta Y."/>
            <person name="Poliakov A.V."/>
            <person name="Pollet N."/>
            <person name="Robert J."/>
            <person name="Salamov A."/>
            <person name="Sater A.K."/>
            <person name="Schmutz J."/>
            <person name="Terry A."/>
            <person name="Vize P.D."/>
            <person name="Warren W.C."/>
            <person name="Wells D."/>
            <person name="Wills A."/>
            <person name="Wilson R.K."/>
            <person name="Zimmerman L.B."/>
            <person name="Zorn A.M."/>
            <person name="Grainger R."/>
            <person name="Grammer T."/>
            <person name="Khokha M.K."/>
            <person name="Richardson P.M."/>
            <person name="Rokhsar D.S."/>
        </authorList>
    </citation>
    <scope>NUCLEOTIDE SEQUENCE [LARGE SCALE GENOMIC DNA]</scope>
    <source>
        <strain evidence="11">Nigerian</strain>
    </source>
</reference>
<keyword evidence="6" id="KW-0862">Zinc</keyword>
<evidence type="ECO:0000256" key="7">
    <source>
        <dbReference type="ARBA" id="ARBA00023136"/>
    </source>
</evidence>
<dbReference type="RefSeq" id="XP_002939494.2">
    <property type="nucleotide sequence ID" value="XM_002939448.5"/>
</dbReference>
<evidence type="ECO:0000256" key="8">
    <source>
        <dbReference type="SAM" id="MobiDB-lite"/>
    </source>
</evidence>
<keyword evidence="9" id="KW-1133">Transmembrane helix</keyword>
<dbReference type="Xenbase" id="XB-GENE-29084339">
    <property type="gene designation" value="LOC100498592"/>
</dbReference>
<dbReference type="InterPro" id="IPR006629">
    <property type="entry name" value="LITAF"/>
</dbReference>